<dbReference type="FunFam" id="2.60.40.10:FF:000140">
    <property type="entry name" value="FiLamiN (Actin binding protein) homolog"/>
    <property type="match status" value="2"/>
</dbReference>
<protein>
    <submittedName>
        <fullName evidence="5">Filamin B, beta (actin binding protein 278)</fullName>
    </submittedName>
</protein>
<dbReference type="InterPro" id="IPR014756">
    <property type="entry name" value="Ig_E-set"/>
</dbReference>
<dbReference type="PANTHER" id="PTHR38537:SF8">
    <property type="entry name" value="FILAMIN-A"/>
    <property type="match status" value="1"/>
</dbReference>
<feature type="repeat" description="Filamin" evidence="3">
    <location>
        <begin position="745"/>
        <end position="794"/>
    </location>
</feature>
<dbReference type="PROSITE" id="PS50021">
    <property type="entry name" value="CH"/>
    <property type="match status" value="1"/>
</dbReference>
<dbReference type="Gene3D" id="2.60.40.10">
    <property type="entry name" value="Immunoglobulins"/>
    <property type="match status" value="9"/>
</dbReference>
<comment type="similarity">
    <text evidence="1">Belongs to the filamin family.</text>
</comment>
<dbReference type="SMART" id="SM00033">
    <property type="entry name" value="CH"/>
    <property type="match status" value="1"/>
</dbReference>
<feature type="repeat" description="Filamin" evidence="3">
    <location>
        <begin position="1103"/>
        <end position="1192"/>
    </location>
</feature>
<dbReference type="InterPro" id="IPR001715">
    <property type="entry name" value="CH_dom"/>
</dbReference>
<feature type="repeat" description="Filamin" evidence="3">
    <location>
        <begin position="1014"/>
        <end position="1106"/>
    </location>
</feature>
<dbReference type="Proteomes" id="UP000472270">
    <property type="component" value="Unassembled WGS sequence"/>
</dbReference>
<dbReference type="GO" id="GO:0030036">
    <property type="term" value="P:actin cytoskeleton organization"/>
    <property type="evidence" value="ECO:0007669"/>
    <property type="project" value="InterPro"/>
</dbReference>
<reference evidence="5" key="1">
    <citation type="submission" date="2025-08" db="UniProtKB">
        <authorList>
            <consortium name="Ensembl"/>
        </authorList>
    </citation>
    <scope>IDENTIFICATION</scope>
</reference>
<accession>A0A673M7U7</accession>
<dbReference type="Pfam" id="PF00630">
    <property type="entry name" value="Filamin"/>
    <property type="match status" value="8"/>
</dbReference>
<dbReference type="FunFam" id="1.10.418.10:FF:000008">
    <property type="entry name" value="Filamin-B isoform C"/>
    <property type="match status" value="1"/>
</dbReference>
<reference evidence="5" key="2">
    <citation type="submission" date="2025-09" db="UniProtKB">
        <authorList>
            <consortium name="Ensembl"/>
        </authorList>
    </citation>
    <scope>IDENTIFICATION</scope>
</reference>
<dbReference type="InterPro" id="IPR013783">
    <property type="entry name" value="Ig-like_fold"/>
</dbReference>
<dbReference type="InterPro" id="IPR044801">
    <property type="entry name" value="Filamin"/>
</dbReference>
<dbReference type="SMART" id="SM00557">
    <property type="entry name" value="IG_FLMN"/>
    <property type="match status" value="8"/>
</dbReference>
<evidence type="ECO:0000256" key="1">
    <source>
        <dbReference type="ARBA" id="ARBA00009238"/>
    </source>
</evidence>
<dbReference type="PANTHER" id="PTHR38537">
    <property type="entry name" value="JITTERBUG, ISOFORM N"/>
    <property type="match status" value="1"/>
</dbReference>
<evidence type="ECO:0000256" key="2">
    <source>
        <dbReference type="ARBA" id="ARBA00022737"/>
    </source>
</evidence>
<evidence type="ECO:0000259" key="4">
    <source>
        <dbReference type="PROSITE" id="PS50021"/>
    </source>
</evidence>
<dbReference type="PROSITE" id="PS50194">
    <property type="entry name" value="FILAMIN_REPEAT"/>
    <property type="match status" value="9"/>
</dbReference>
<feature type="repeat" description="Filamin" evidence="3">
    <location>
        <begin position="634"/>
        <end position="719"/>
    </location>
</feature>
<name>A0A673M7U7_9TELE</name>
<dbReference type="InterPro" id="IPR017868">
    <property type="entry name" value="Filamin/ABP280_repeat-like"/>
</dbReference>
<evidence type="ECO:0000313" key="5">
    <source>
        <dbReference type="Ensembl" id="ENSSRHP00000084199.1"/>
    </source>
</evidence>
<feature type="repeat" description="Filamin" evidence="3">
    <location>
        <begin position="1195"/>
        <end position="1287"/>
    </location>
</feature>
<sequence length="1321" mass="145462">DSKAIVDGNLKLILGLVWTLIQHYSISTLVWEDEANDSVSKLTPEMRLLGWIQNKVPELPITNFSQDWQDGKALGALVDGLAPGLCPDWESWDTVHRVSNTKEAMQQADDWLGIPQLIAPEEILDPAVDEQSVMTYLSLFPKARLKPGAPLKPKKGWTHYKPPYFVLKLHRHILGTPETYITYCKKGHNMSPLKCPYYAIFTVPNIVLGVSYNRITLPKPKACHATGRGLQSKGMRVGQLAQFKVDTHKAGPGNLEVNIRDPSGKEVAVTQKDAHEGVYTFEYTPTATGDHTVDITWVGQHIAKSPFKVHVGSKAGPQKIRAWGPGLEGGTVGLSADFLVESVGADSGMLGFAIEGPSQAKIECDDHNDGSCLVRFWPTEAGEYAVHIMCDDEEIQDSPFMTAIRPKRKDFRPDQVKVEGPGVSQTGCIVNLQTEFTVDTRRAGEGELKVYARRADGEFIDVIVASEQSGVFVCSYITSSLSKHTIAVAWEGVMVPGSPFIVSAYIDLEKYSLETCDCCAVRFCMISASLLFQVTPRRIKITPCSPVWFKPDGSEMYYSGKFKGTVFLKMKKFQICMVECKRKGFEESSHKLVMNIVSPSNIQADATKVLSLTHFMHSLEALEQCSIRCCLFLQVRAHGPGLKEGFLGEQAEFIIDTSRAGSGRLATRVDGPCEVTLQCLDNQDGTCTVFYLPTEHGMYKINVLFDNSHITGSPFQSVIQKPIDPSKVLVTDLDLLQGKVGEPFDDLDITVEGPSECQVTCKDSGEGMYNVEYYPSVPGDYKITITCGEHHIPGQLYIHKKQFLSEFPEDLTDEHTEPKICAPIPQLFKINCSKSGKPPECALMITPNGEDQLLLKDESDLYCCILCDCQSFISTGKTELTEVKENADGTYSVKYSPTIEERMCFSSEIIKNKNKSKIYIFFVVINTFYLSKNCFYKYYSGFLSCDIVLPSDLSEGEITGEVITPSGKTAQPSVIDNKDGTIILKFDPSEEGLHQLLIKSSRNDLPELPLQYYANSLANRSTMAYGRGLVYGIANETATFTICQEDSASSELDITIEGPSEADVRCVDNEDGTCTVSYIPTEPGDYEIQIQTDDVPIRGSPFKSRIADGNVRRSQVKLGSAVDFTLDITEEDISQLSASIMSPAGNNVPCFINKPQQIHFSVSFIPREAGEHLVSIMKDGEHVSNSPISLSISQVEIGDTSKVKAFGPGLHTGHTFCTSEFVIDTWDAGYGGLTVVIEGPSKVDVHTEELEHGTCNISYCPIKAGNYKIAIKFSDEHIPGSPFTAVVTDRGLMRENITYNQKAAPIASIGSECSLAFKIPG</sequence>
<dbReference type="SUPFAM" id="SSF81296">
    <property type="entry name" value="E set domains"/>
    <property type="match status" value="9"/>
</dbReference>
<feature type="repeat" description="Filamin" evidence="3">
    <location>
        <begin position="215"/>
        <end position="311"/>
    </location>
</feature>
<evidence type="ECO:0000256" key="3">
    <source>
        <dbReference type="PROSITE-ProRule" id="PRU00087"/>
    </source>
</evidence>
<feature type="repeat" description="Filamin" evidence="3">
    <location>
        <begin position="408"/>
        <end position="504"/>
    </location>
</feature>
<keyword evidence="6" id="KW-1185">Reference proteome</keyword>
<feature type="domain" description="Calponin-homology (CH)" evidence="4">
    <location>
        <begin position="42"/>
        <end position="145"/>
    </location>
</feature>
<dbReference type="GO" id="GO:0051015">
    <property type="term" value="F:actin filament binding"/>
    <property type="evidence" value="ECO:0007669"/>
    <property type="project" value="InterPro"/>
</dbReference>
<dbReference type="FunFam" id="2.60.40.10:FF:000001">
    <property type="entry name" value="Filamin-C isoform b"/>
    <property type="match status" value="1"/>
</dbReference>
<organism evidence="5 6">
    <name type="scientific">Sinocyclocheilus rhinocerous</name>
    <dbReference type="NCBI Taxonomy" id="307959"/>
    <lineage>
        <taxon>Eukaryota</taxon>
        <taxon>Metazoa</taxon>
        <taxon>Chordata</taxon>
        <taxon>Craniata</taxon>
        <taxon>Vertebrata</taxon>
        <taxon>Euteleostomi</taxon>
        <taxon>Actinopterygii</taxon>
        <taxon>Neopterygii</taxon>
        <taxon>Teleostei</taxon>
        <taxon>Ostariophysi</taxon>
        <taxon>Cypriniformes</taxon>
        <taxon>Cyprinidae</taxon>
        <taxon>Cyprininae</taxon>
        <taxon>Sinocyclocheilus</taxon>
    </lineage>
</organism>
<feature type="repeat" description="Filamin" evidence="3">
    <location>
        <begin position="312"/>
        <end position="404"/>
    </location>
</feature>
<dbReference type="Gene3D" id="1.10.418.10">
    <property type="entry name" value="Calponin-like domain"/>
    <property type="match status" value="2"/>
</dbReference>
<feature type="repeat" description="Filamin" evidence="3">
    <location>
        <begin position="943"/>
        <end position="1014"/>
    </location>
</feature>
<dbReference type="Pfam" id="PF00307">
    <property type="entry name" value="CH"/>
    <property type="match status" value="1"/>
</dbReference>
<dbReference type="InterPro" id="IPR036872">
    <property type="entry name" value="CH_dom_sf"/>
</dbReference>
<keyword evidence="2" id="KW-0677">Repeat</keyword>
<dbReference type="SUPFAM" id="SSF47576">
    <property type="entry name" value="Calponin-homology domain, CH-domain"/>
    <property type="match status" value="1"/>
</dbReference>
<dbReference type="GO" id="GO:0007399">
    <property type="term" value="P:nervous system development"/>
    <property type="evidence" value="ECO:0007669"/>
    <property type="project" value="UniProtKB-ARBA"/>
</dbReference>
<dbReference type="InterPro" id="IPR001298">
    <property type="entry name" value="Filamin/ABP280_rpt"/>
</dbReference>
<evidence type="ECO:0000313" key="6">
    <source>
        <dbReference type="Proteomes" id="UP000472270"/>
    </source>
</evidence>
<dbReference type="Ensembl" id="ENSSRHT00000086474.1">
    <property type="protein sequence ID" value="ENSSRHP00000084199.1"/>
    <property type="gene ID" value="ENSSRHG00000041677.1"/>
</dbReference>
<proteinExistence type="inferred from homology"/>